<dbReference type="EMBL" id="GDKF01008208">
    <property type="protein sequence ID" value="JAT70414.1"/>
    <property type="molecule type" value="Transcribed_RNA"/>
</dbReference>
<dbReference type="Gene3D" id="3.10.180.50">
    <property type="match status" value="1"/>
</dbReference>
<evidence type="ECO:0000256" key="7">
    <source>
        <dbReference type="ARBA" id="ARBA00035045"/>
    </source>
</evidence>
<evidence type="ECO:0000256" key="8">
    <source>
        <dbReference type="SAM" id="MobiDB-lite"/>
    </source>
</evidence>
<dbReference type="InterPro" id="IPR009770">
    <property type="entry name" value="HGLS"/>
</dbReference>
<dbReference type="PANTHER" id="PTHR31136:SF5">
    <property type="entry name" value="2-OXOADIPATE DIOXYGENASE_DECARBOXYLASE, CHLOROPLASTIC"/>
    <property type="match status" value="1"/>
</dbReference>
<dbReference type="EC" id="1.13.11.93" evidence="6"/>
<accession>A0A1D1ZTW5</accession>
<evidence type="ECO:0000256" key="1">
    <source>
        <dbReference type="ARBA" id="ARBA00001954"/>
    </source>
</evidence>
<name>A0A1D1ZTW5_AUXPR</name>
<evidence type="ECO:0000313" key="9">
    <source>
        <dbReference type="EMBL" id="JAT70414.1"/>
    </source>
</evidence>
<organism evidence="9">
    <name type="scientific">Auxenochlorella protothecoides</name>
    <name type="common">Green microalga</name>
    <name type="synonym">Chlorella protothecoides</name>
    <dbReference type="NCBI Taxonomy" id="3075"/>
    <lineage>
        <taxon>Eukaryota</taxon>
        <taxon>Viridiplantae</taxon>
        <taxon>Chlorophyta</taxon>
        <taxon>core chlorophytes</taxon>
        <taxon>Trebouxiophyceae</taxon>
        <taxon>Chlorellales</taxon>
        <taxon>Chlorellaceae</taxon>
        <taxon>Auxenochlorella</taxon>
    </lineage>
</organism>
<comment type="similarity">
    <text evidence="5">Belongs to the 2-oxoadipate dioxygenase/decarboxylase family.</text>
</comment>
<gene>
    <name evidence="9" type="ORF">g.36590</name>
</gene>
<dbReference type="Pfam" id="PF07063">
    <property type="entry name" value="HGLS"/>
    <property type="match status" value="1"/>
</dbReference>
<sequence>MSTFLLRPMRSLLSTPRLGPRLAPRSARAGSSIGLATNGHRVGDRESADTLELAHTFVQGLLEPYWALNPTSLAAAEMLTEQYPNDDLVYDHLAFRTLGVPGLGIDSLAPTFLELGWRARDELRFPAKKLRARWFAPPCPSLPRIFISELLVGEVDAAAREAIAATLGATPRTLLARHSLLAAAGGGTPWPAPSRAQYAAVAAKSEYGAWVLANGAALNHTTLSVHAMRDVAGLDDLIGRLQGAGFALNAEGGAAKVSPDGLLRQASTRADARLFSFSCGASALVPTSYIEFAERLVLPEFQGLAEDQVQEHHRREGFEVGNADKIFESTYSSKAA</sequence>
<proteinExistence type="inferred from homology"/>
<keyword evidence="4" id="KW-0408">Iron</keyword>
<keyword evidence="3" id="KW-0560">Oxidoreductase</keyword>
<dbReference type="CDD" id="cd16350">
    <property type="entry name" value="VOC_like"/>
    <property type="match status" value="1"/>
</dbReference>
<evidence type="ECO:0000256" key="5">
    <source>
        <dbReference type="ARBA" id="ARBA00035013"/>
    </source>
</evidence>
<keyword evidence="2" id="KW-0223">Dioxygenase</keyword>
<evidence type="ECO:0000256" key="6">
    <source>
        <dbReference type="ARBA" id="ARBA00035023"/>
    </source>
</evidence>
<protein>
    <recommendedName>
        <fullName evidence="6">2-oxoadipate dioxygenase/decarboxylase</fullName>
        <ecNumber evidence="6">1.13.11.93</ecNumber>
    </recommendedName>
    <alternativeName>
        <fullName evidence="7">2-hydroxyglutarate synthase</fullName>
    </alternativeName>
</protein>
<evidence type="ECO:0000256" key="4">
    <source>
        <dbReference type="ARBA" id="ARBA00023004"/>
    </source>
</evidence>
<feature type="region of interest" description="Disordered" evidence="8">
    <location>
        <begin position="16"/>
        <end position="41"/>
    </location>
</feature>
<dbReference type="SMART" id="SM01150">
    <property type="entry name" value="DUF1338"/>
    <property type="match status" value="1"/>
</dbReference>
<dbReference type="AlphaFoldDB" id="A0A1D1ZTW5"/>
<evidence type="ECO:0000256" key="3">
    <source>
        <dbReference type="ARBA" id="ARBA00023002"/>
    </source>
</evidence>
<dbReference type="GO" id="GO:0051213">
    <property type="term" value="F:dioxygenase activity"/>
    <property type="evidence" value="ECO:0007669"/>
    <property type="project" value="UniProtKB-KW"/>
</dbReference>
<comment type="cofactor">
    <cofactor evidence="1">
        <name>Fe(2+)</name>
        <dbReference type="ChEBI" id="CHEBI:29033"/>
    </cofactor>
</comment>
<evidence type="ECO:0000256" key="2">
    <source>
        <dbReference type="ARBA" id="ARBA00022964"/>
    </source>
</evidence>
<reference evidence="9" key="1">
    <citation type="submission" date="2015-08" db="EMBL/GenBank/DDBJ databases">
        <authorList>
            <person name="Babu N.S."/>
            <person name="Beckwith C.J."/>
            <person name="Beseler K.G."/>
            <person name="Brison A."/>
            <person name="Carone J.V."/>
            <person name="Caskin T.P."/>
            <person name="Diamond M."/>
            <person name="Durham M.E."/>
            <person name="Foxe J.M."/>
            <person name="Go M."/>
            <person name="Henderson B.A."/>
            <person name="Jones I.B."/>
            <person name="McGettigan J.A."/>
            <person name="Micheletti S.J."/>
            <person name="Nasrallah M.E."/>
            <person name="Ortiz D."/>
            <person name="Piller C.R."/>
            <person name="Privatt S.R."/>
            <person name="Schneider S.L."/>
            <person name="Sharp S."/>
            <person name="Smith T.C."/>
            <person name="Stanton J.D."/>
            <person name="Ullery H.E."/>
            <person name="Wilson R.J."/>
            <person name="Serrano M.G."/>
            <person name="Buck G."/>
            <person name="Lee V."/>
            <person name="Wang Y."/>
            <person name="Carvalho R."/>
            <person name="Voegtly L."/>
            <person name="Shi R."/>
            <person name="Duckworth R."/>
            <person name="Johnson A."/>
            <person name="Loviza R."/>
            <person name="Walstead R."/>
            <person name="Shah Z."/>
            <person name="Kiflezghi M."/>
            <person name="Wade K."/>
            <person name="Ball S.L."/>
            <person name="Bradley K.W."/>
            <person name="Asai D.J."/>
            <person name="Bowman C.A."/>
            <person name="Russell D.A."/>
            <person name="Pope W.H."/>
            <person name="Jacobs-Sera D."/>
            <person name="Hendrix R.W."/>
            <person name="Hatfull G.F."/>
        </authorList>
    </citation>
    <scope>NUCLEOTIDE SEQUENCE</scope>
</reference>
<dbReference type="PANTHER" id="PTHR31136">
    <property type="entry name" value="DUF1338 DOMAIN-CONTAINING PROTEIN"/>
    <property type="match status" value="1"/>
</dbReference>